<feature type="domain" description="N-acetyltransferase" evidence="1">
    <location>
        <begin position="6"/>
        <end position="181"/>
    </location>
</feature>
<dbReference type="Pfam" id="PF13508">
    <property type="entry name" value="Acetyltransf_7"/>
    <property type="match status" value="1"/>
</dbReference>
<dbReference type="InterPro" id="IPR016181">
    <property type="entry name" value="Acyl_CoA_acyltransferase"/>
</dbReference>
<dbReference type="InterPro" id="IPR000182">
    <property type="entry name" value="GNAT_dom"/>
</dbReference>
<dbReference type="Gene3D" id="3.40.630.30">
    <property type="match status" value="1"/>
</dbReference>
<reference evidence="2" key="2">
    <citation type="submission" date="2021-01" db="EMBL/GenBank/DDBJ databases">
        <title>Pan-genome distribution and transcriptional activeness of fungal secondary metabolism genes in Aspergillus section Fumigati.</title>
        <authorList>
            <person name="Takahashi H."/>
            <person name="Umemura M."/>
            <person name="Ninomiya A."/>
            <person name="Kusuya Y."/>
            <person name="Urayama S."/>
            <person name="Shimizu M."/>
            <person name="Watanabe A."/>
            <person name="Kamei K."/>
            <person name="Yaguchi T."/>
            <person name="Hagiwara D."/>
        </authorList>
    </citation>
    <scope>NUCLEOTIDE SEQUENCE</scope>
    <source>
        <strain evidence="2">IFM 46973</strain>
    </source>
</reference>
<protein>
    <recommendedName>
        <fullName evidence="1">N-acetyltransferase domain-containing protein</fullName>
    </recommendedName>
</protein>
<dbReference type="AlphaFoldDB" id="A0A8E0R2G7"/>
<gene>
    <name evidence="2" type="ORF">Aud_009959</name>
</gene>
<dbReference type="EMBL" id="BBXM02000008">
    <property type="protein sequence ID" value="GIC93471.1"/>
    <property type="molecule type" value="Genomic_DNA"/>
</dbReference>
<sequence length="183" mass="20151">MATPTLNYRLATPSDAPQIQQLVQSAFRTSDPRANWTGDTTLASSFSIETTEILSTITTPNSAFLVATDPTGGLIACIGISRKFTAHADLARFFMLAVDDAYQRCGIGRKILAYAEGYCQRKWGVSKGGLNALSIRGELIHWYLRCGYQPTGEVTPFPVERFKGMELPEDLCFVEMEKELVAS</sequence>
<organism evidence="2 3">
    <name type="scientific">Aspergillus udagawae</name>
    <dbReference type="NCBI Taxonomy" id="91492"/>
    <lineage>
        <taxon>Eukaryota</taxon>
        <taxon>Fungi</taxon>
        <taxon>Dikarya</taxon>
        <taxon>Ascomycota</taxon>
        <taxon>Pezizomycotina</taxon>
        <taxon>Eurotiomycetes</taxon>
        <taxon>Eurotiomycetidae</taxon>
        <taxon>Eurotiales</taxon>
        <taxon>Aspergillaceae</taxon>
        <taxon>Aspergillus</taxon>
        <taxon>Aspergillus subgen. Fumigati</taxon>
    </lineage>
</organism>
<name>A0A8E0R2G7_9EURO</name>
<dbReference type="GeneID" id="66997436"/>
<dbReference type="PANTHER" id="PTHR43617:SF9">
    <property type="entry name" value="GNAT FAMILY ACETYLTRANSFERASE"/>
    <property type="match status" value="1"/>
</dbReference>
<accession>A0A8E0R2G7</accession>
<dbReference type="CDD" id="cd04301">
    <property type="entry name" value="NAT_SF"/>
    <property type="match status" value="1"/>
</dbReference>
<dbReference type="SUPFAM" id="SSF55729">
    <property type="entry name" value="Acyl-CoA N-acyltransferases (Nat)"/>
    <property type="match status" value="1"/>
</dbReference>
<dbReference type="InterPro" id="IPR050276">
    <property type="entry name" value="MshD_Acetyltransferase"/>
</dbReference>
<evidence type="ECO:0000313" key="3">
    <source>
        <dbReference type="Proteomes" id="UP000036893"/>
    </source>
</evidence>
<evidence type="ECO:0000313" key="2">
    <source>
        <dbReference type="EMBL" id="GIC93471.1"/>
    </source>
</evidence>
<proteinExistence type="predicted"/>
<dbReference type="GO" id="GO:0016747">
    <property type="term" value="F:acyltransferase activity, transferring groups other than amino-acyl groups"/>
    <property type="evidence" value="ECO:0007669"/>
    <property type="project" value="InterPro"/>
</dbReference>
<dbReference type="PANTHER" id="PTHR43617">
    <property type="entry name" value="L-AMINO ACID N-ACETYLTRANSFERASE"/>
    <property type="match status" value="1"/>
</dbReference>
<dbReference type="RefSeq" id="XP_043150737.1">
    <property type="nucleotide sequence ID" value="XM_043294802.1"/>
</dbReference>
<dbReference type="PROSITE" id="PS51186">
    <property type="entry name" value="GNAT"/>
    <property type="match status" value="1"/>
</dbReference>
<evidence type="ECO:0000259" key="1">
    <source>
        <dbReference type="PROSITE" id="PS51186"/>
    </source>
</evidence>
<dbReference type="Proteomes" id="UP000036893">
    <property type="component" value="Unassembled WGS sequence"/>
</dbReference>
<comment type="caution">
    <text evidence="2">The sequence shown here is derived from an EMBL/GenBank/DDBJ whole genome shotgun (WGS) entry which is preliminary data.</text>
</comment>
<reference evidence="2" key="1">
    <citation type="journal article" date="2015" name="Genome Announc.">
        <title>Draft Genome Sequence of the Pathogenic Filamentous Fungus Aspergillus udagawae Strain IFM 46973T.</title>
        <authorList>
            <person name="Kusuya Y."/>
            <person name="Takahashi-Nakaguchi A."/>
            <person name="Takahashi H."/>
            <person name="Yaguchi T."/>
        </authorList>
    </citation>
    <scope>NUCLEOTIDE SEQUENCE</scope>
    <source>
        <strain evidence="2">IFM 46973</strain>
    </source>
</reference>